<gene>
    <name evidence="1" type="ORF">U6N30_01705</name>
</gene>
<dbReference type="Proteomes" id="UP001324287">
    <property type="component" value="Chromosome"/>
</dbReference>
<dbReference type="RefSeq" id="WP_324275878.1">
    <property type="nucleotide sequence ID" value="NZ_CP141261.1"/>
</dbReference>
<organism evidence="1 2">
    <name type="scientific">Blastococcus brunescens</name>
    <dbReference type="NCBI Taxonomy" id="1564165"/>
    <lineage>
        <taxon>Bacteria</taxon>
        <taxon>Bacillati</taxon>
        <taxon>Actinomycetota</taxon>
        <taxon>Actinomycetes</taxon>
        <taxon>Geodermatophilales</taxon>
        <taxon>Geodermatophilaceae</taxon>
        <taxon>Blastococcus</taxon>
    </lineage>
</organism>
<proteinExistence type="predicted"/>
<dbReference type="Gene3D" id="3.30.230.10">
    <property type="match status" value="1"/>
</dbReference>
<reference evidence="1 2" key="1">
    <citation type="submission" date="2023-12" db="EMBL/GenBank/DDBJ databases">
        <title>Blastococcus brunescens sp. nov., an actonobacterium isolated from sandstone collected in sahara desert.</title>
        <authorList>
            <person name="Gtari M."/>
            <person name="Ghodhbane F."/>
        </authorList>
    </citation>
    <scope>NUCLEOTIDE SEQUENCE [LARGE SCALE GENOMIC DNA]</scope>
    <source>
        <strain evidence="1 2">BMG 8361</strain>
    </source>
</reference>
<protein>
    <submittedName>
        <fullName evidence="1">Magnesium chelatase domain-containing protein</fullName>
    </submittedName>
</protein>
<dbReference type="Pfam" id="PF13541">
    <property type="entry name" value="ChlI"/>
    <property type="match status" value="1"/>
</dbReference>
<accession>A0ABZ1B320</accession>
<name>A0ABZ1B320_9ACTN</name>
<evidence type="ECO:0000313" key="1">
    <source>
        <dbReference type="EMBL" id="WRL64551.1"/>
    </source>
</evidence>
<sequence>MSGLDAQRVAMVNAVVERRGGVKLAEADVFAASVGGVRIAEPAADLALALAIASAAKDRALPEGMVALGEVGLSGEIRRVGGAGRRLAEAARQGYTTALVPVDAGAAPPGCG</sequence>
<dbReference type="EMBL" id="CP141261">
    <property type="protein sequence ID" value="WRL64551.1"/>
    <property type="molecule type" value="Genomic_DNA"/>
</dbReference>
<dbReference type="InterPro" id="IPR020568">
    <property type="entry name" value="Ribosomal_Su5_D2-typ_SF"/>
</dbReference>
<dbReference type="PANTHER" id="PTHR32472:SF10">
    <property type="entry name" value="DNA REPAIR PROTEIN RADA-LIKE PROTEIN"/>
    <property type="match status" value="1"/>
</dbReference>
<dbReference type="InterPro" id="IPR014721">
    <property type="entry name" value="Ribsml_uS5_D2-typ_fold_subgr"/>
</dbReference>
<keyword evidence="2" id="KW-1185">Reference proteome</keyword>
<dbReference type="SUPFAM" id="SSF54211">
    <property type="entry name" value="Ribosomal protein S5 domain 2-like"/>
    <property type="match status" value="1"/>
</dbReference>
<evidence type="ECO:0000313" key="2">
    <source>
        <dbReference type="Proteomes" id="UP001324287"/>
    </source>
</evidence>
<dbReference type="PANTHER" id="PTHR32472">
    <property type="entry name" value="DNA REPAIR PROTEIN RADA"/>
    <property type="match status" value="1"/>
</dbReference>